<dbReference type="Gene3D" id="3.10.450.40">
    <property type="match status" value="1"/>
</dbReference>
<dbReference type="Proteomes" id="UP001378242">
    <property type="component" value="Unassembled WGS sequence"/>
</dbReference>
<dbReference type="RefSeq" id="WP_284728545.1">
    <property type="nucleotide sequence ID" value="NZ_JASCSB010000003.1"/>
</dbReference>
<gene>
    <name evidence="3" type="ORF">V6243_01965</name>
</gene>
<comment type="caution">
    <text evidence="3">The sequence shown here is derived from an EMBL/GenBank/DDBJ whole genome shotgun (WGS) entry which is preliminary data.</text>
</comment>
<reference evidence="3 4" key="1">
    <citation type="submission" date="2024-02" db="EMBL/GenBank/DDBJ databases">
        <title>Bacteria isolated from the canopy kelp, Nereocystis luetkeana.</title>
        <authorList>
            <person name="Pfister C.A."/>
            <person name="Younker I.T."/>
            <person name="Light S.H."/>
        </authorList>
    </citation>
    <scope>NUCLEOTIDE SEQUENCE [LARGE SCALE GENOMIC DNA]</scope>
    <source>
        <strain evidence="3 4">TI.5.07</strain>
    </source>
</reference>
<evidence type="ECO:0000256" key="1">
    <source>
        <dbReference type="SAM" id="MobiDB-lite"/>
    </source>
</evidence>
<organism evidence="3 4">
    <name type="scientific">Cobetia marina</name>
    <name type="common">Deleya marina</name>
    <dbReference type="NCBI Taxonomy" id="28258"/>
    <lineage>
        <taxon>Bacteria</taxon>
        <taxon>Pseudomonadati</taxon>
        <taxon>Pseudomonadota</taxon>
        <taxon>Gammaproteobacteria</taxon>
        <taxon>Oceanospirillales</taxon>
        <taxon>Halomonadaceae</taxon>
        <taxon>Cobetia</taxon>
    </lineage>
</organism>
<keyword evidence="2" id="KW-1133">Transmembrane helix</keyword>
<keyword evidence="2" id="KW-0472">Membrane</keyword>
<keyword evidence="2" id="KW-0812">Transmembrane</keyword>
<evidence type="ECO:0000313" key="4">
    <source>
        <dbReference type="Proteomes" id="UP001378242"/>
    </source>
</evidence>
<sequence length="159" mass="17351">MPTPRKAQTGASASRVSQWRQRYGWLCLGLGGLLIGVLAMPPHALCDSERWRSLHDEVAAGRVISLSELLDSLERDWLGQVVEVELEDIHGELIYEVEMLGPQGQMAKFTVRAADGELREVRGVNLDAMRRHAAESPAGPSPSLSERQPTGGLEGAEDP</sequence>
<dbReference type="EMBL" id="JBAKAP010000002">
    <property type="protein sequence ID" value="MEL0615580.1"/>
    <property type="molecule type" value="Genomic_DNA"/>
</dbReference>
<proteinExistence type="predicted"/>
<evidence type="ECO:0000256" key="2">
    <source>
        <dbReference type="SAM" id="Phobius"/>
    </source>
</evidence>
<feature type="transmembrane region" description="Helical" evidence="2">
    <location>
        <begin position="23"/>
        <end position="40"/>
    </location>
</feature>
<feature type="region of interest" description="Disordered" evidence="1">
    <location>
        <begin position="129"/>
        <end position="159"/>
    </location>
</feature>
<accession>A0ABU9GAT4</accession>
<evidence type="ECO:0000313" key="3">
    <source>
        <dbReference type="EMBL" id="MEL0615580.1"/>
    </source>
</evidence>
<name>A0ABU9GAT4_COBMA</name>
<evidence type="ECO:0008006" key="5">
    <source>
        <dbReference type="Google" id="ProtNLM"/>
    </source>
</evidence>
<protein>
    <recommendedName>
        <fullName evidence="5">PepSY domain-containing protein</fullName>
    </recommendedName>
</protein>
<keyword evidence="4" id="KW-1185">Reference proteome</keyword>